<dbReference type="Proteomes" id="UP001185927">
    <property type="component" value="Unassembled WGS sequence"/>
</dbReference>
<evidence type="ECO:0000313" key="3">
    <source>
        <dbReference type="Proteomes" id="UP001185927"/>
    </source>
</evidence>
<gene>
    <name evidence="2" type="ORF">R3Q16_33080</name>
</gene>
<evidence type="ECO:0000313" key="2">
    <source>
        <dbReference type="EMBL" id="MDV6271445.1"/>
    </source>
</evidence>
<sequence>VSSSRHLLAEHSLSVSGQNTDYETVPIDLGTVPTLLCLAMSWVVSVSGWAVVSRWHRGT</sequence>
<protein>
    <submittedName>
        <fullName evidence="2">Uncharacterized protein</fullName>
    </submittedName>
</protein>
<name>A0ABU4C4L5_RHOGO</name>
<feature type="non-terminal residue" evidence="2">
    <location>
        <position position="1"/>
    </location>
</feature>
<keyword evidence="1" id="KW-0812">Transmembrane</keyword>
<keyword evidence="1" id="KW-0472">Membrane</keyword>
<proteinExistence type="predicted"/>
<evidence type="ECO:0000256" key="1">
    <source>
        <dbReference type="SAM" id="Phobius"/>
    </source>
</evidence>
<keyword evidence="3" id="KW-1185">Reference proteome</keyword>
<comment type="caution">
    <text evidence="2">The sequence shown here is derived from an EMBL/GenBank/DDBJ whole genome shotgun (WGS) entry which is preliminary data.</text>
</comment>
<feature type="transmembrane region" description="Helical" evidence="1">
    <location>
        <begin position="32"/>
        <end position="52"/>
    </location>
</feature>
<dbReference type="EMBL" id="JAWLKB010000046">
    <property type="protein sequence ID" value="MDV6271445.1"/>
    <property type="molecule type" value="Genomic_DNA"/>
</dbReference>
<organism evidence="2 3">
    <name type="scientific">Rhodococcus globerulus</name>
    <dbReference type="NCBI Taxonomy" id="33008"/>
    <lineage>
        <taxon>Bacteria</taxon>
        <taxon>Bacillati</taxon>
        <taxon>Actinomycetota</taxon>
        <taxon>Actinomycetes</taxon>
        <taxon>Mycobacteriales</taxon>
        <taxon>Nocardiaceae</taxon>
        <taxon>Rhodococcus</taxon>
    </lineage>
</organism>
<accession>A0ABU4C4L5</accession>
<reference evidence="2 3" key="1">
    <citation type="submission" date="2023-10" db="EMBL/GenBank/DDBJ databases">
        <title>Development of a sustainable strategy for remediation of hydrocarbon-contaminated territories based on the waste exchange concept.</title>
        <authorList>
            <person name="Krivoruchko A."/>
        </authorList>
    </citation>
    <scope>NUCLEOTIDE SEQUENCE [LARGE SCALE GENOMIC DNA]</scope>
    <source>
        <strain evidence="2 3">IEGM 1203</strain>
    </source>
</reference>
<keyword evidence="1" id="KW-1133">Transmembrane helix</keyword>